<dbReference type="SUPFAM" id="SSF51306">
    <property type="entry name" value="LexA/Signal peptidase"/>
    <property type="match status" value="1"/>
</dbReference>
<reference evidence="5 6" key="3">
    <citation type="submission" date="2008-05" db="EMBL/GenBank/DDBJ databases">
        <authorList>
            <person name="Fulton L."/>
            <person name="Clifton S."/>
            <person name="Fulton B."/>
            <person name="Xu J."/>
            <person name="Minx P."/>
            <person name="Pepin K.H."/>
            <person name="Johnson M."/>
            <person name="Thiruvilangam P."/>
            <person name="Bhonagiri V."/>
            <person name="Nash W.E."/>
            <person name="Mardis E.R."/>
            <person name="Wilson R.K."/>
        </authorList>
    </citation>
    <scope>NUCLEOTIDE SEQUENCE [LARGE SCALE GENOMIC DNA]</scope>
    <source>
        <strain evidence="5 6">ATCC 25827</strain>
    </source>
</reference>
<dbReference type="PROSITE" id="PS50943">
    <property type="entry name" value="HTH_CROC1"/>
    <property type="match status" value="1"/>
</dbReference>
<dbReference type="AlphaFoldDB" id="A0AA86YXK2"/>
<evidence type="ECO:0000313" key="6">
    <source>
        <dbReference type="Proteomes" id="UP000004506"/>
    </source>
</evidence>
<reference evidence="6" key="1">
    <citation type="submission" date="2008-04" db="EMBL/GenBank/DDBJ databases">
        <title>Draft genome sequence of Providencia stuartii (ATCC 25827).</title>
        <authorList>
            <person name="Sudarsanam P."/>
            <person name="Ley R."/>
            <person name="Guruge J."/>
            <person name="Turnbaugh P.J."/>
            <person name="Mahowald M."/>
            <person name="Liep D."/>
            <person name="Gordon J."/>
        </authorList>
    </citation>
    <scope>NUCLEOTIDE SEQUENCE [LARGE SCALE GENOMIC DNA]</scope>
    <source>
        <strain evidence="6">ATCC 25827</strain>
    </source>
</reference>
<dbReference type="CDD" id="cd00093">
    <property type="entry name" value="HTH_XRE"/>
    <property type="match status" value="1"/>
</dbReference>
<protein>
    <submittedName>
        <fullName evidence="5">Peptidase S24-like protein</fullName>
    </submittedName>
</protein>
<dbReference type="Gene3D" id="2.10.109.10">
    <property type="entry name" value="Umud Fragment, subunit A"/>
    <property type="match status" value="1"/>
</dbReference>
<dbReference type="InterPro" id="IPR039418">
    <property type="entry name" value="LexA-like"/>
</dbReference>
<organism evidence="5 6">
    <name type="scientific">Providencia stuartii ATCC 25827</name>
    <dbReference type="NCBI Taxonomy" id="471874"/>
    <lineage>
        <taxon>Bacteria</taxon>
        <taxon>Pseudomonadati</taxon>
        <taxon>Pseudomonadota</taxon>
        <taxon>Gammaproteobacteria</taxon>
        <taxon>Enterobacterales</taxon>
        <taxon>Morganellaceae</taxon>
        <taxon>Providencia</taxon>
    </lineage>
</organism>
<dbReference type="InterPro" id="IPR036286">
    <property type="entry name" value="LexA/Signal_pep-like_sf"/>
</dbReference>
<reference evidence="6" key="2">
    <citation type="submission" date="2008-04" db="EMBL/GenBank/DDBJ databases">
        <title>Draft genome sequence of Providencia stuartii(ATCC 25827).</title>
        <authorList>
            <person name="Sudarsanam P."/>
            <person name="Ley R."/>
            <person name="Guruge J."/>
            <person name="Turnbaugh P.J."/>
            <person name="Mahowald M."/>
            <person name="Liep D."/>
            <person name="Gordon J."/>
        </authorList>
    </citation>
    <scope>NUCLEOTIDE SEQUENCE [LARGE SCALE GENOMIC DNA]</scope>
    <source>
        <strain evidence="6">ATCC 25827</strain>
    </source>
</reference>
<evidence type="ECO:0000313" key="5">
    <source>
        <dbReference type="EMBL" id="EDU58704.1"/>
    </source>
</evidence>
<keyword evidence="2" id="KW-0238">DNA-binding</keyword>
<dbReference type="CDD" id="cd06529">
    <property type="entry name" value="S24_LexA-like"/>
    <property type="match status" value="1"/>
</dbReference>
<dbReference type="InterPro" id="IPR015927">
    <property type="entry name" value="Peptidase_S24_S26A/B/C"/>
</dbReference>
<keyword evidence="1" id="KW-0805">Transcription regulation</keyword>
<accession>A0AA86YXK2</accession>
<sequence>MLFIGKTIESILDFGGYKMSFSDRLNIAMQNAGYTQGALAKAVGMAQSSINQLLNKASGSRKTVEIAKVLGVRAEWLASGEGSMLPSEQYSVKHLTDSNENELATNDSYTVDLMDIEYSCGPGSYNSDFPDIIRSISLEPEFALSIFGGRPASSMKAINAQGDSMQGTIDPEDLVFIDITVKRFEGDGVYAFTFGGSSHIKRLQKIKNHLIVLSDNPAYKEWKIDESEEEQLFIDGKVIVSWPMKLRRFA</sequence>
<evidence type="ECO:0000256" key="2">
    <source>
        <dbReference type="ARBA" id="ARBA00023125"/>
    </source>
</evidence>
<dbReference type="GO" id="GO:0003677">
    <property type="term" value="F:DNA binding"/>
    <property type="evidence" value="ECO:0007669"/>
    <property type="project" value="UniProtKB-KW"/>
</dbReference>
<dbReference type="Pfam" id="PF01381">
    <property type="entry name" value="HTH_3"/>
    <property type="match status" value="1"/>
</dbReference>
<dbReference type="Gene3D" id="1.10.260.40">
    <property type="entry name" value="lambda repressor-like DNA-binding domains"/>
    <property type="match status" value="1"/>
</dbReference>
<dbReference type="Proteomes" id="UP000004506">
    <property type="component" value="Unassembled WGS sequence"/>
</dbReference>
<dbReference type="SMART" id="SM00530">
    <property type="entry name" value="HTH_XRE"/>
    <property type="match status" value="1"/>
</dbReference>
<gene>
    <name evidence="5" type="ORF">PROSTU_01881</name>
</gene>
<proteinExistence type="predicted"/>
<evidence type="ECO:0000259" key="4">
    <source>
        <dbReference type="PROSITE" id="PS50943"/>
    </source>
</evidence>
<dbReference type="PANTHER" id="PTHR40661:SF3">
    <property type="entry name" value="FELS-1 PROPHAGE TRANSCRIPTIONAL REGULATOR"/>
    <property type="match status" value="1"/>
</dbReference>
<dbReference type="SUPFAM" id="SSF47413">
    <property type="entry name" value="lambda repressor-like DNA-binding domains"/>
    <property type="match status" value="1"/>
</dbReference>
<dbReference type="InterPro" id="IPR010982">
    <property type="entry name" value="Lambda_DNA-bd_dom_sf"/>
</dbReference>
<dbReference type="PANTHER" id="PTHR40661">
    <property type="match status" value="1"/>
</dbReference>
<evidence type="ECO:0000256" key="1">
    <source>
        <dbReference type="ARBA" id="ARBA00023015"/>
    </source>
</evidence>
<dbReference type="Pfam" id="PF00717">
    <property type="entry name" value="Peptidase_S24"/>
    <property type="match status" value="1"/>
</dbReference>
<feature type="domain" description="HTH cro/C1-type" evidence="4">
    <location>
        <begin position="25"/>
        <end position="77"/>
    </location>
</feature>
<comment type="caution">
    <text evidence="5">The sequence shown here is derived from an EMBL/GenBank/DDBJ whole genome shotgun (WGS) entry which is preliminary data.</text>
</comment>
<name>A0AA86YXK2_PROST</name>
<dbReference type="InterPro" id="IPR001387">
    <property type="entry name" value="Cro/C1-type_HTH"/>
</dbReference>
<dbReference type="EMBL" id="ABJD02000101">
    <property type="protein sequence ID" value="EDU58704.1"/>
    <property type="molecule type" value="Genomic_DNA"/>
</dbReference>
<keyword evidence="3" id="KW-0804">Transcription</keyword>
<evidence type="ECO:0000256" key="3">
    <source>
        <dbReference type="ARBA" id="ARBA00023163"/>
    </source>
</evidence>